<comment type="caution">
    <text evidence="1">The sequence shown here is derived from an EMBL/GenBank/DDBJ whole genome shotgun (WGS) entry which is preliminary data.</text>
</comment>
<keyword evidence="2" id="KW-1185">Reference proteome</keyword>
<dbReference type="Proteomes" id="UP000256845">
    <property type="component" value="Unassembled WGS sequence"/>
</dbReference>
<evidence type="ECO:0000313" key="1">
    <source>
        <dbReference type="EMBL" id="RED53682.1"/>
    </source>
</evidence>
<organism evidence="1 2">
    <name type="scientific">Aestuariispira insulae</name>
    <dbReference type="NCBI Taxonomy" id="1461337"/>
    <lineage>
        <taxon>Bacteria</taxon>
        <taxon>Pseudomonadati</taxon>
        <taxon>Pseudomonadota</taxon>
        <taxon>Alphaproteobacteria</taxon>
        <taxon>Rhodospirillales</taxon>
        <taxon>Kiloniellaceae</taxon>
        <taxon>Aestuariispira</taxon>
    </lineage>
</organism>
<name>A0A3D9HW10_9PROT</name>
<dbReference type="EMBL" id="QRDW01000001">
    <property type="protein sequence ID" value="RED53682.1"/>
    <property type="molecule type" value="Genomic_DNA"/>
</dbReference>
<reference evidence="1 2" key="1">
    <citation type="submission" date="2018-07" db="EMBL/GenBank/DDBJ databases">
        <title>Genomic Encyclopedia of Type Strains, Phase III (KMG-III): the genomes of soil and plant-associated and newly described type strains.</title>
        <authorList>
            <person name="Whitman W."/>
        </authorList>
    </citation>
    <scope>NUCLEOTIDE SEQUENCE [LARGE SCALE GENOMIC DNA]</scope>
    <source>
        <strain evidence="1 2">CECT 8488</strain>
    </source>
</reference>
<dbReference type="AlphaFoldDB" id="A0A3D9HW10"/>
<protein>
    <submittedName>
        <fullName evidence="1">Uncharacterized protein</fullName>
    </submittedName>
</protein>
<accession>A0A3D9HW10</accession>
<gene>
    <name evidence="1" type="ORF">DFP90_101474</name>
</gene>
<proteinExistence type="predicted"/>
<evidence type="ECO:0000313" key="2">
    <source>
        <dbReference type="Proteomes" id="UP000256845"/>
    </source>
</evidence>
<sequence>MLIKSVFYVEMDIYIAINDNNKVKMVPILRMPLF</sequence>